<dbReference type="RefSeq" id="WP_013032697.1">
    <property type="nucleotide sequence ID" value="NC_013960.1"/>
</dbReference>
<keyword evidence="1" id="KW-0472">Membrane</keyword>
<evidence type="ECO:0000313" key="2">
    <source>
        <dbReference type="EMBL" id="ADE14810.1"/>
    </source>
</evidence>
<protein>
    <submittedName>
        <fullName evidence="2">Uncharacterized protein</fullName>
    </submittedName>
</protein>
<dbReference type="Proteomes" id="UP000001844">
    <property type="component" value="Chromosome"/>
</dbReference>
<feature type="transmembrane region" description="Helical" evidence="1">
    <location>
        <begin position="107"/>
        <end position="128"/>
    </location>
</feature>
<accession>D5C2F1</accession>
<reference evidence="3" key="1">
    <citation type="submission" date="2010-04" db="EMBL/GenBank/DDBJ databases">
        <title>Complete genome sequence of Nitrosococcus halophilus Nc4, a salt-adapted, aerobic obligate ammonia-oxidizing sulfur purple bacterium.</title>
        <authorList>
            <consortium name="US DOE Joint Genome Institute"/>
            <person name="Campbell M.A."/>
            <person name="Malfatti S.A."/>
            <person name="Chain P.S.G."/>
            <person name="Heidelberg J.F."/>
            <person name="Ward B.B."/>
            <person name="Klotz M.G."/>
        </authorList>
    </citation>
    <scope>NUCLEOTIDE SEQUENCE [LARGE SCALE GENOMIC DNA]</scope>
    <source>
        <strain evidence="3">Nc4</strain>
    </source>
</reference>
<sequence>MYRFRRLKGWLSLWLIVAVLGHFGLSHHEASAFVLCFGADGHVAVEPADHEHALPHPNEVSPTKGGAHTHGLKLEERPCLDLPVVNGDHGAHKPLSGPQKPLLDEGLAVAILVIAIILFPKAIATPVFPPAPPIVDSRLIALRSVVLLN</sequence>
<dbReference type="AlphaFoldDB" id="D5C2F1"/>
<dbReference type="EMBL" id="CP001798">
    <property type="protein sequence ID" value="ADE14810.1"/>
    <property type="molecule type" value="Genomic_DNA"/>
</dbReference>
<dbReference type="STRING" id="472759.Nhal_1682"/>
<evidence type="ECO:0000256" key="1">
    <source>
        <dbReference type="SAM" id="Phobius"/>
    </source>
</evidence>
<dbReference type="HOGENOM" id="CLU_1738593_0_0_6"/>
<dbReference type="KEGG" id="nhl:Nhal_1682"/>
<keyword evidence="3" id="KW-1185">Reference proteome</keyword>
<gene>
    <name evidence="2" type="ordered locus">Nhal_1682</name>
</gene>
<proteinExistence type="predicted"/>
<dbReference type="OrthoDB" id="5571234at2"/>
<keyword evidence="1" id="KW-1133">Transmembrane helix</keyword>
<evidence type="ECO:0000313" key="3">
    <source>
        <dbReference type="Proteomes" id="UP000001844"/>
    </source>
</evidence>
<organism evidence="2 3">
    <name type="scientific">Nitrosococcus halophilus (strain Nc4)</name>
    <dbReference type="NCBI Taxonomy" id="472759"/>
    <lineage>
        <taxon>Bacteria</taxon>
        <taxon>Pseudomonadati</taxon>
        <taxon>Pseudomonadota</taxon>
        <taxon>Gammaproteobacteria</taxon>
        <taxon>Chromatiales</taxon>
        <taxon>Chromatiaceae</taxon>
        <taxon>Nitrosococcus</taxon>
    </lineage>
</organism>
<name>D5C2F1_NITHN</name>
<keyword evidence="1" id="KW-0812">Transmembrane</keyword>